<name>A0ACB7CA16_9ASCO</name>
<keyword evidence="2" id="KW-1185">Reference proteome</keyword>
<dbReference type="Proteomes" id="UP000768646">
    <property type="component" value="Unassembled WGS sequence"/>
</dbReference>
<proteinExistence type="predicted"/>
<evidence type="ECO:0000313" key="1">
    <source>
        <dbReference type="EMBL" id="KAG4304431.1"/>
    </source>
</evidence>
<reference evidence="1 2" key="1">
    <citation type="journal article" date="2021" name="Commun. Biol.">
        <title>Genomic insights into the host specific adaptation of the Pneumocystis genus.</title>
        <authorList>
            <person name="Cisse O.H."/>
            <person name="Ma L."/>
            <person name="Dekker J.P."/>
            <person name="Khil P.P."/>
            <person name="Youn J.-H."/>
            <person name="Brenchley J.M."/>
            <person name="Blair R."/>
            <person name="Pahar B."/>
            <person name="Chabe M."/>
            <person name="Van Rompay K.K.A."/>
            <person name="Keesler R."/>
            <person name="Sukura A."/>
            <person name="Hirsch V."/>
            <person name="Kutty G."/>
            <person name="Liu Y."/>
            <person name="Peng L."/>
            <person name="Chen J."/>
            <person name="Song J."/>
            <person name="Weissenbacher-Lang C."/>
            <person name="Xu J."/>
            <person name="Upham N.S."/>
            <person name="Stajich J.E."/>
            <person name="Cuomo C.A."/>
            <person name="Cushion M.T."/>
            <person name="Kovacs J.A."/>
        </authorList>
    </citation>
    <scope>NUCLEOTIDE SEQUENCE [LARGE SCALE GENOMIC DNA]</scope>
    <source>
        <strain evidence="1 2">RABM</strain>
    </source>
</reference>
<gene>
    <name evidence="1" type="ORF">PORY_002141</name>
</gene>
<protein>
    <submittedName>
        <fullName evidence="1">Uncharacterized protein</fullName>
    </submittedName>
</protein>
<accession>A0ACB7CA16</accession>
<sequence>MLKKNKLSYKYNSSSNKILLDLKKHIEDNDITHSEAIDMLIRVLEETQTNEFISAETLETLGKKEGFECFQDKYENGVTLSLGGKIIVIDIDIEKFPVYWKVARVTTTWADSLGGQYFSPSTDAILLSNFSESYYLHSFESNFRRLTSLDRLSSPPKWDLFSTIRSLYSSLKQIYDYEFKIYSDSEKILCEKSGKPEFDAANIVGLSIWYWKQRRYCSIKEKLWRVIIEVEEKDPKDSSFSPLNIEWMNQKINLSNDGYEWIIPSSNFPSSYQFVMILDPPVVICLEDIKKISEIIGLLDNSTFLESFKGDDDLVYETILTSQSLPIHTKRTIHLPSLIQHQVYTIEKSTLFPAHLVERIPLYHPEQIHSILKILRKYTILQTLIESYINDDTCKNFLLYNDNCKTNTKDDVNINIVTFYEETPGIEISSSILHYDLKIKLSIVENGYISLKDIYTNKKIENIKSKIEHVFQISEDVGISCEYIKQMLEKEEYNENSINYYCDYCDVFLTHDSASVRKAHNAGKNHITNVREYYQEISHEKAQNVIDSIAKAYENQPVMLPVPGMFPHPIISGMPPPPIPNIPGGLPPRPGIHDAPLPPPVPGMPFPPPFGALPRLNFPFPGGFVPLHTPPPGMSQVQPNQQPPSFAPQNIPHPAPPV</sequence>
<dbReference type="EMBL" id="JABTEG010000008">
    <property type="protein sequence ID" value="KAG4304431.1"/>
    <property type="molecule type" value="Genomic_DNA"/>
</dbReference>
<comment type="caution">
    <text evidence="1">The sequence shown here is derived from an EMBL/GenBank/DDBJ whole genome shotgun (WGS) entry which is preliminary data.</text>
</comment>
<organism evidence="1 2">
    <name type="scientific">Pneumocystis oryctolagi</name>
    <dbReference type="NCBI Taxonomy" id="42067"/>
    <lineage>
        <taxon>Eukaryota</taxon>
        <taxon>Fungi</taxon>
        <taxon>Dikarya</taxon>
        <taxon>Ascomycota</taxon>
        <taxon>Taphrinomycotina</taxon>
        <taxon>Pneumocystomycetes</taxon>
        <taxon>Pneumocystaceae</taxon>
        <taxon>Pneumocystis</taxon>
    </lineage>
</organism>
<evidence type="ECO:0000313" key="2">
    <source>
        <dbReference type="Proteomes" id="UP000768646"/>
    </source>
</evidence>